<evidence type="ECO:0000256" key="2">
    <source>
        <dbReference type="ARBA" id="ARBA00023012"/>
    </source>
</evidence>
<keyword evidence="2" id="KW-0902">Two-component regulatory system</keyword>
<dbReference type="SUPFAM" id="SSF52172">
    <property type="entry name" value="CheY-like"/>
    <property type="match status" value="1"/>
</dbReference>
<feature type="domain" description="Response regulatory" evidence="7">
    <location>
        <begin position="4"/>
        <end position="121"/>
    </location>
</feature>
<name>A0A323UZY7_RHOPL</name>
<evidence type="ECO:0000256" key="3">
    <source>
        <dbReference type="ARBA" id="ARBA00023015"/>
    </source>
</evidence>
<feature type="modified residue" description="Phosphohistidine" evidence="5">
    <location>
        <position position="171"/>
    </location>
</feature>
<dbReference type="Gene3D" id="1.20.120.160">
    <property type="entry name" value="HPT domain"/>
    <property type="match status" value="1"/>
</dbReference>
<organism evidence="9 10">
    <name type="scientific">Rhodopseudomonas palustris</name>
    <dbReference type="NCBI Taxonomy" id="1076"/>
    <lineage>
        <taxon>Bacteria</taxon>
        <taxon>Pseudomonadati</taxon>
        <taxon>Pseudomonadota</taxon>
        <taxon>Alphaproteobacteria</taxon>
        <taxon>Hyphomicrobiales</taxon>
        <taxon>Nitrobacteraceae</taxon>
        <taxon>Rhodopseudomonas</taxon>
    </lineage>
</organism>
<dbReference type="GO" id="GO:0000160">
    <property type="term" value="P:phosphorelay signal transduction system"/>
    <property type="evidence" value="ECO:0007669"/>
    <property type="project" value="UniProtKB-KW"/>
</dbReference>
<keyword evidence="1 6" id="KW-0597">Phosphoprotein</keyword>
<dbReference type="PROSITE" id="PS50110">
    <property type="entry name" value="RESPONSE_REGULATORY"/>
    <property type="match status" value="1"/>
</dbReference>
<evidence type="ECO:0000256" key="5">
    <source>
        <dbReference type="PROSITE-ProRule" id="PRU00110"/>
    </source>
</evidence>
<dbReference type="AlphaFoldDB" id="A0A323UZY7"/>
<feature type="domain" description="HPt" evidence="8">
    <location>
        <begin position="131"/>
        <end position="231"/>
    </location>
</feature>
<evidence type="ECO:0000256" key="6">
    <source>
        <dbReference type="PROSITE-ProRule" id="PRU00169"/>
    </source>
</evidence>
<sequence>MKNRILQIDDDPAMLKIVASVLSRDPSLETKGVLSGDEGVAAAADWLPDLILSDVSMPGMDGFAVLARLRDTEITAHIPVVFTTARGGTDNLVEYLSRGAVGVIVKPFRLGDLASRVREYLDVAEAEMLDPSPPPDVGIDGRLRADAASLTAMRAEVAAGSASPVLRNVVHKLAGVAGIYGLSAISEAAAQLDKDITRVTREGESASQLLPLLDALLDLLRQETDVARTER</sequence>
<dbReference type="InterPro" id="IPR008207">
    <property type="entry name" value="Sig_transdc_His_kin_Hpt_dom"/>
</dbReference>
<proteinExistence type="predicted"/>
<dbReference type="Gene3D" id="3.40.50.2300">
    <property type="match status" value="1"/>
</dbReference>
<dbReference type="PROSITE" id="PS50894">
    <property type="entry name" value="HPT"/>
    <property type="match status" value="1"/>
</dbReference>
<accession>A0A323UZY7</accession>
<dbReference type="PANTHER" id="PTHR44591">
    <property type="entry name" value="STRESS RESPONSE REGULATOR PROTEIN 1"/>
    <property type="match status" value="1"/>
</dbReference>
<dbReference type="GO" id="GO:0004672">
    <property type="term" value="F:protein kinase activity"/>
    <property type="evidence" value="ECO:0007669"/>
    <property type="project" value="UniProtKB-ARBA"/>
</dbReference>
<evidence type="ECO:0000259" key="8">
    <source>
        <dbReference type="PROSITE" id="PS50894"/>
    </source>
</evidence>
<dbReference type="InterPro" id="IPR050595">
    <property type="entry name" value="Bact_response_regulator"/>
</dbReference>
<dbReference type="RefSeq" id="WP_110784646.1">
    <property type="nucleotide sequence ID" value="NZ_QKQS01000006.1"/>
</dbReference>
<dbReference type="SUPFAM" id="SSF47226">
    <property type="entry name" value="Histidine-containing phosphotransfer domain, HPT domain"/>
    <property type="match status" value="1"/>
</dbReference>
<dbReference type="SMART" id="SM00448">
    <property type="entry name" value="REC"/>
    <property type="match status" value="1"/>
</dbReference>
<dbReference type="InterPro" id="IPR011006">
    <property type="entry name" value="CheY-like_superfamily"/>
</dbReference>
<reference evidence="9 10" key="1">
    <citation type="submission" date="2018-06" db="EMBL/GenBank/DDBJ databases">
        <title>Draft Whole-Genome Sequence of the purple photosynthetic bacterium Rhodospeudomonas palustris XCP.</title>
        <authorList>
            <person name="Rayyan A."/>
            <person name="Meyer T.E."/>
            <person name="Kyndt J.A."/>
        </authorList>
    </citation>
    <scope>NUCLEOTIDE SEQUENCE [LARGE SCALE GENOMIC DNA]</scope>
    <source>
        <strain evidence="9 10">XCP</strain>
    </source>
</reference>
<protein>
    <submittedName>
        <fullName evidence="9">Response regulator</fullName>
    </submittedName>
</protein>
<dbReference type="EMBL" id="QKQS01000006">
    <property type="protein sequence ID" value="PZA13478.1"/>
    <property type="molecule type" value="Genomic_DNA"/>
</dbReference>
<evidence type="ECO:0000256" key="1">
    <source>
        <dbReference type="ARBA" id="ARBA00022553"/>
    </source>
</evidence>
<dbReference type="OrthoDB" id="9786548at2"/>
<comment type="caution">
    <text evidence="9">The sequence shown here is derived from an EMBL/GenBank/DDBJ whole genome shotgun (WGS) entry which is preliminary data.</text>
</comment>
<evidence type="ECO:0000256" key="4">
    <source>
        <dbReference type="ARBA" id="ARBA00023163"/>
    </source>
</evidence>
<dbReference type="Proteomes" id="UP000248134">
    <property type="component" value="Unassembled WGS sequence"/>
</dbReference>
<evidence type="ECO:0000313" key="10">
    <source>
        <dbReference type="Proteomes" id="UP000248134"/>
    </source>
</evidence>
<dbReference type="Pfam" id="PF00072">
    <property type="entry name" value="Response_reg"/>
    <property type="match status" value="1"/>
</dbReference>
<keyword evidence="4" id="KW-0804">Transcription</keyword>
<dbReference type="InterPro" id="IPR001789">
    <property type="entry name" value="Sig_transdc_resp-reg_receiver"/>
</dbReference>
<evidence type="ECO:0000259" key="7">
    <source>
        <dbReference type="PROSITE" id="PS50110"/>
    </source>
</evidence>
<dbReference type="Pfam" id="PF01627">
    <property type="entry name" value="Hpt"/>
    <property type="match status" value="1"/>
</dbReference>
<evidence type="ECO:0000313" key="9">
    <source>
        <dbReference type="EMBL" id="PZA13478.1"/>
    </source>
</evidence>
<feature type="modified residue" description="4-aspartylphosphate" evidence="6">
    <location>
        <position position="54"/>
    </location>
</feature>
<dbReference type="InterPro" id="IPR036641">
    <property type="entry name" value="HPT_dom_sf"/>
</dbReference>
<keyword evidence="3" id="KW-0805">Transcription regulation</keyword>
<gene>
    <name evidence="9" type="ORF">DNX69_03685</name>
</gene>
<dbReference type="PANTHER" id="PTHR44591:SF3">
    <property type="entry name" value="RESPONSE REGULATORY DOMAIN-CONTAINING PROTEIN"/>
    <property type="match status" value="1"/>
</dbReference>